<dbReference type="PANTHER" id="PTHR46951">
    <property type="entry name" value="BED-TYPE DOMAIN-CONTAINING PROTEIN"/>
    <property type="match status" value="1"/>
</dbReference>
<dbReference type="Proteomes" id="UP001359559">
    <property type="component" value="Unassembled WGS sequence"/>
</dbReference>
<dbReference type="EMBL" id="JAYKXN010000006">
    <property type="protein sequence ID" value="KAK7278387.1"/>
    <property type="molecule type" value="Genomic_DNA"/>
</dbReference>
<dbReference type="InterPro" id="IPR003656">
    <property type="entry name" value="Znf_BED"/>
</dbReference>
<evidence type="ECO:0000313" key="5">
    <source>
        <dbReference type="EMBL" id="KAK7278387.1"/>
    </source>
</evidence>
<proteinExistence type="predicted"/>
<evidence type="ECO:0000256" key="2">
    <source>
        <dbReference type="ARBA" id="ARBA00022771"/>
    </source>
</evidence>
<keyword evidence="1" id="KW-0479">Metal-binding</keyword>
<comment type="caution">
    <text evidence="5">The sequence shown here is derived from an EMBL/GenBank/DDBJ whole genome shotgun (WGS) entry which is preliminary data.</text>
</comment>
<accession>A0AAN9FKZ1</accession>
<dbReference type="Pfam" id="PF02892">
    <property type="entry name" value="zf-BED"/>
    <property type="match status" value="1"/>
</dbReference>
<protein>
    <recommendedName>
        <fullName evidence="4">BED-type domain-containing protein</fullName>
    </recommendedName>
</protein>
<evidence type="ECO:0000259" key="4">
    <source>
        <dbReference type="Pfam" id="PF02892"/>
    </source>
</evidence>
<organism evidence="5 6">
    <name type="scientific">Clitoria ternatea</name>
    <name type="common">Butterfly pea</name>
    <dbReference type="NCBI Taxonomy" id="43366"/>
    <lineage>
        <taxon>Eukaryota</taxon>
        <taxon>Viridiplantae</taxon>
        <taxon>Streptophyta</taxon>
        <taxon>Embryophyta</taxon>
        <taxon>Tracheophyta</taxon>
        <taxon>Spermatophyta</taxon>
        <taxon>Magnoliopsida</taxon>
        <taxon>eudicotyledons</taxon>
        <taxon>Gunneridae</taxon>
        <taxon>Pentapetalae</taxon>
        <taxon>rosids</taxon>
        <taxon>fabids</taxon>
        <taxon>Fabales</taxon>
        <taxon>Fabaceae</taxon>
        <taxon>Papilionoideae</taxon>
        <taxon>50 kb inversion clade</taxon>
        <taxon>NPAAA clade</taxon>
        <taxon>indigoferoid/millettioid clade</taxon>
        <taxon>Phaseoleae</taxon>
        <taxon>Clitoria</taxon>
    </lineage>
</organism>
<evidence type="ECO:0000256" key="3">
    <source>
        <dbReference type="ARBA" id="ARBA00022833"/>
    </source>
</evidence>
<evidence type="ECO:0000313" key="6">
    <source>
        <dbReference type="Proteomes" id="UP001359559"/>
    </source>
</evidence>
<feature type="domain" description="BED-type" evidence="4">
    <location>
        <begin position="22"/>
        <end position="58"/>
    </location>
</feature>
<keyword evidence="6" id="KW-1185">Reference proteome</keyword>
<dbReference type="GO" id="GO:0008270">
    <property type="term" value="F:zinc ion binding"/>
    <property type="evidence" value="ECO:0007669"/>
    <property type="project" value="UniProtKB-KW"/>
</dbReference>
<dbReference type="AlphaFoldDB" id="A0AAN9FKZ1"/>
<keyword evidence="2" id="KW-0863">Zinc-finger</keyword>
<reference evidence="5 6" key="1">
    <citation type="submission" date="2024-01" db="EMBL/GenBank/DDBJ databases">
        <title>The genomes of 5 underutilized Papilionoideae crops provide insights into root nodulation and disease resistance.</title>
        <authorList>
            <person name="Yuan L."/>
        </authorList>
    </citation>
    <scope>NUCLEOTIDE SEQUENCE [LARGE SCALE GENOMIC DNA]</scope>
    <source>
        <strain evidence="5">LY-2023</strain>
        <tissue evidence="5">Leaf</tissue>
    </source>
</reference>
<keyword evidence="3" id="KW-0862">Zinc</keyword>
<dbReference type="GO" id="GO:0003677">
    <property type="term" value="F:DNA binding"/>
    <property type="evidence" value="ECO:0007669"/>
    <property type="project" value="InterPro"/>
</dbReference>
<evidence type="ECO:0000256" key="1">
    <source>
        <dbReference type="ARBA" id="ARBA00022723"/>
    </source>
</evidence>
<sequence>MSMPDKFPTGRAEGAPSDDIGWHFGTLVPGKNRNNVVCNLCGRVITGGITRLKEHLAHMTGEVKGCGRVSTFIRENMMKLLLDSKSKKRDLRKRKEEFVSRLRGDEDEDTEDVLDEDVAMRQAMQESIVSQRQLEDMHRFRQQTGRLDSIYEAGGSSHPDRAFTQNRPNDLQQRLRSVDVDLARMMAVYSLIFKDKGAIDSDVSSALEIDLLA</sequence>
<gene>
    <name evidence="5" type="ORF">RJT34_23415</name>
</gene>
<dbReference type="PANTHER" id="PTHR46951:SF2">
    <property type="entry name" value="BED-TYPE DOMAIN-CONTAINING PROTEIN"/>
    <property type="match status" value="1"/>
</dbReference>
<name>A0AAN9FKZ1_CLITE</name>